<reference evidence="2" key="1">
    <citation type="submission" date="2022-11" db="UniProtKB">
        <authorList>
            <consortium name="WormBaseParasite"/>
        </authorList>
    </citation>
    <scope>IDENTIFICATION</scope>
</reference>
<protein>
    <submittedName>
        <fullName evidence="2">Uncharacterized protein</fullName>
    </submittedName>
</protein>
<evidence type="ECO:0000313" key="2">
    <source>
        <dbReference type="WBParaSite" id="PEQ_0000358101-mRNA-1"/>
    </source>
</evidence>
<accession>A0A914RBC9</accession>
<sequence length="127" mass="14562">KTIAYLLVRRQRWLRHIVGDQPTWQFEGRGLRAVCGDRALYVPSDGAQTFEKHGREMRCKDAVMRVYRPMLSSNIDRQLCRRAPNVVIVGELCRTMLVVRSLVQTVGGGVVNVRQQYAGKFTFIILL</sequence>
<evidence type="ECO:0000313" key="1">
    <source>
        <dbReference type="Proteomes" id="UP000887564"/>
    </source>
</evidence>
<dbReference type="WBParaSite" id="PEQ_0000358101-mRNA-1">
    <property type="protein sequence ID" value="PEQ_0000358101-mRNA-1"/>
    <property type="gene ID" value="PEQ_0000358101"/>
</dbReference>
<name>A0A914RBC9_PAREQ</name>
<keyword evidence="1" id="KW-1185">Reference proteome</keyword>
<organism evidence="1 2">
    <name type="scientific">Parascaris equorum</name>
    <name type="common">Equine roundworm</name>
    <dbReference type="NCBI Taxonomy" id="6256"/>
    <lineage>
        <taxon>Eukaryota</taxon>
        <taxon>Metazoa</taxon>
        <taxon>Ecdysozoa</taxon>
        <taxon>Nematoda</taxon>
        <taxon>Chromadorea</taxon>
        <taxon>Rhabditida</taxon>
        <taxon>Spirurina</taxon>
        <taxon>Ascaridomorpha</taxon>
        <taxon>Ascaridoidea</taxon>
        <taxon>Ascarididae</taxon>
        <taxon>Parascaris</taxon>
    </lineage>
</organism>
<dbReference type="AlphaFoldDB" id="A0A914RBC9"/>
<proteinExistence type="predicted"/>
<dbReference type="Proteomes" id="UP000887564">
    <property type="component" value="Unplaced"/>
</dbReference>